<dbReference type="Proteomes" id="UP000253742">
    <property type="component" value="Unassembled WGS sequence"/>
</dbReference>
<evidence type="ECO:0000256" key="1">
    <source>
        <dbReference type="ARBA" id="ARBA00005695"/>
    </source>
</evidence>
<comment type="caution">
    <text evidence="5">The sequence shown here is derived from an EMBL/GenBank/DDBJ whole genome shotgun (WGS) entry which is preliminary data.</text>
</comment>
<dbReference type="EMBL" id="QQBH01000028">
    <property type="protein sequence ID" value="RDD85287.1"/>
    <property type="molecule type" value="Genomic_DNA"/>
</dbReference>
<comment type="similarity">
    <text evidence="1">Belongs to the bacterial solute-binding protein 5 family.</text>
</comment>
<evidence type="ECO:0000313" key="6">
    <source>
        <dbReference type="Proteomes" id="UP000253742"/>
    </source>
</evidence>
<dbReference type="AlphaFoldDB" id="A0A369UXT3"/>
<dbReference type="InterPro" id="IPR039424">
    <property type="entry name" value="SBP_5"/>
</dbReference>
<dbReference type="SUPFAM" id="SSF53850">
    <property type="entry name" value="Periplasmic binding protein-like II"/>
    <property type="match status" value="1"/>
</dbReference>
<dbReference type="GO" id="GO:1904680">
    <property type="term" value="F:peptide transmembrane transporter activity"/>
    <property type="evidence" value="ECO:0007669"/>
    <property type="project" value="TreeGrafter"/>
</dbReference>
<keyword evidence="3" id="KW-0732">Signal</keyword>
<dbReference type="Pfam" id="PF00496">
    <property type="entry name" value="SBP_bac_5"/>
    <property type="match status" value="1"/>
</dbReference>
<accession>A0A369UXT3</accession>
<gene>
    <name evidence="5" type="ORF">DVZ84_30685</name>
</gene>
<dbReference type="InterPro" id="IPR000914">
    <property type="entry name" value="SBP_5_dom"/>
</dbReference>
<evidence type="ECO:0000259" key="4">
    <source>
        <dbReference type="Pfam" id="PF00496"/>
    </source>
</evidence>
<evidence type="ECO:0000313" key="5">
    <source>
        <dbReference type="EMBL" id="RDD85287.1"/>
    </source>
</evidence>
<dbReference type="CDD" id="cd00995">
    <property type="entry name" value="PBP2_NikA_DppA_OppA_like"/>
    <property type="match status" value="1"/>
</dbReference>
<sequence>MVPSPETCGSVTARAVARSSGVSIDGGMSALLRAATIVLGTSYGCLRGSICIHGTRLLTAGTWPNDTGSCLERRRDVELFPARTATTDQHRRPANRPVPHSLLTHRHSIEPGVTMKSDVNGPARRRLMRPVALAMAGVVALGAASACTDNSPDAGGASEAGAALKKRTVGPGKPMSDERIPLLKVGILGQVPTLDPKKGIGSGLYTNSLGLESLLRVGPDGTLEPWLATSWKQTSDTVYEYKLRDGVKFSDGTPLTSADVKYSWDYYGGDGSRRSHYYANVGRIETPDERTVKVTLKKPDASFKYTPAMFWSVIFQAEFAREHEKDLGQPGTLLVSTGPWKFDSLNPTSGMELSANPHYWGGKPPIEKISVKSYADDNSMALAMRSGEIDLAPGIGSPKGFNATAGSNTVTTVATCATALFSMPTTTAPWDDVHVRRAVAYAIDRKAVIASTQGRAGAPLHTLISPKLMEPLGSKGEVDKALASVPVYEHSIAKAKAELKKSKVPNGFKGTYVIATSTAATGEVIVDQLKKAGIDLKLDSVADTAFNARLTGPPESRPVTSSESGACTPDPSWDAIFLGTANAAKGGLNLANYTPPEVDRLLADGLSTQEPGKRLRIYTDLLKRLGEDVPYVPLYAEGNHYASPKYDIAGYDSYWMHSPWALNVVAK</sequence>
<organism evidence="5 6">
    <name type="scientific">Streptomyces parvulus</name>
    <dbReference type="NCBI Taxonomy" id="146923"/>
    <lineage>
        <taxon>Bacteria</taxon>
        <taxon>Bacillati</taxon>
        <taxon>Actinomycetota</taxon>
        <taxon>Actinomycetes</taxon>
        <taxon>Kitasatosporales</taxon>
        <taxon>Streptomycetaceae</taxon>
        <taxon>Streptomyces</taxon>
    </lineage>
</organism>
<name>A0A369UXT3_9ACTN</name>
<dbReference type="PANTHER" id="PTHR30290">
    <property type="entry name" value="PERIPLASMIC BINDING COMPONENT OF ABC TRANSPORTER"/>
    <property type="match status" value="1"/>
</dbReference>
<evidence type="ECO:0000256" key="2">
    <source>
        <dbReference type="ARBA" id="ARBA00022448"/>
    </source>
</evidence>
<protein>
    <submittedName>
        <fullName evidence="5">ABC transporter substrate-binding protein</fullName>
    </submittedName>
</protein>
<dbReference type="Gene3D" id="3.40.190.10">
    <property type="entry name" value="Periplasmic binding protein-like II"/>
    <property type="match status" value="1"/>
</dbReference>
<dbReference type="GO" id="GO:0015833">
    <property type="term" value="P:peptide transport"/>
    <property type="evidence" value="ECO:0007669"/>
    <property type="project" value="TreeGrafter"/>
</dbReference>
<feature type="domain" description="Solute-binding protein family 5" evidence="4">
    <location>
        <begin position="223"/>
        <end position="548"/>
    </location>
</feature>
<keyword evidence="2" id="KW-0813">Transport</keyword>
<proteinExistence type="inferred from homology"/>
<evidence type="ECO:0000256" key="3">
    <source>
        <dbReference type="ARBA" id="ARBA00022729"/>
    </source>
</evidence>
<reference evidence="5 6" key="1">
    <citation type="submission" date="2018-07" db="EMBL/GenBank/DDBJ databases">
        <title>Genome guided investigation of antibiotics producing actinomycetales strain isolated from a Macau mangrove ecosystem.</title>
        <authorList>
            <person name="Hu D."/>
        </authorList>
    </citation>
    <scope>NUCLEOTIDE SEQUENCE [LARGE SCALE GENOMIC DNA]</scope>
    <source>
        <strain evidence="5 6">2297</strain>
    </source>
</reference>
<dbReference type="OrthoDB" id="5243526at2"/>
<dbReference type="PANTHER" id="PTHR30290:SF9">
    <property type="entry name" value="OLIGOPEPTIDE-BINDING PROTEIN APPA"/>
    <property type="match status" value="1"/>
</dbReference>
<dbReference type="Gene3D" id="3.10.105.10">
    <property type="entry name" value="Dipeptide-binding Protein, Domain 3"/>
    <property type="match status" value="1"/>
</dbReference>